<keyword evidence="8" id="KW-0347">Helicase</keyword>
<dbReference type="Pfam" id="PF08751">
    <property type="entry name" value="TrwC"/>
    <property type="match status" value="1"/>
</dbReference>
<evidence type="ECO:0000259" key="5">
    <source>
        <dbReference type="Pfam" id="PF18272"/>
    </source>
</evidence>
<feature type="compositionally biased region" description="Basic and acidic residues" evidence="2">
    <location>
        <begin position="1701"/>
        <end position="1714"/>
    </location>
</feature>
<dbReference type="GO" id="GO:0003678">
    <property type="term" value="F:DNA helicase activity"/>
    <property type="evidence" value="ECO:0007669"/>
    <property type="project" value="InterPro"/>
</dbReference>
<dbReference type="Gene3D" id="2.30.30.940">
    <property type="match status" value="1"/>
</dbReference>
<dbReference type="Gene3D" id="6.10.250.110">
    <property type="match status" value="1"/>
</dbReference>
<feature type="compositionally biased region" description="Basic and acidic residues" evidence="2">
    <location>
        <begin position="1652"/>
        <end position="1693"/>
    </location>
</feature>
<feature type="coiled-coil region" evidence="1">
    <location>
        <begin position="1226"/>
        <end position="1253"/>
    </location>
</feature>
<dbReference type="NCBIfam" id="TIGR02760">
    <property type="entry name" value="TraI_TIGR"/>
    <property type="match status" value="1"/>
</dbReference>
<dbReference type="GO" id="GO:0003677">
    <property type="term" value="F:DNA binding"/>
    <property type="evidence" value="ECO:0007669"/>
    <property type="project" value="InterPro"/>
</dbReference>
<evidence type="ECO:0000259" key="6">
    <source>
        <dbReference type="Pfam" id="PF18340"/>
    </source>
</evidence>
<accession>A0A515D5V4</accession>
<dbReference type="Proteomes" id="UP000317572">
    <property type="component" value="Plasmid p2-125"/>
</dbReference>
<dbReference type="NCBIfam" id="NF041492">
    <property type="entry name" value="MobF"/>
    <property type="match status" value="1"/>
</dbReference>
<dbReference type="InterPro" id="IPR054558">
    <property type="entry name" value="TraI_hel_assoc_DBD_N"/>
</dbReference>
<dbReference type="CDD" id="cd18809">
    <property type="entry name" value="SF1_C_RecD"/>
    <property type="match status" value="1"/>
</dbReference>
<dbReference type="InterPro" id="IPR027417">
    <property type="entry name" value="P-loop_NTPase"/>
</dbReference>
<reference evidence="8 9" key="1">
    <citation type="submission" date="2018-11" db="EMBL/GenBank/DDBJ databases">
        <title>The first complete genome of Serratia liquefaciens isolated from metalophyte plant revel distinctness adaptive mechanisms in an extreme habitat.</title>
        <authorList>
            <person name="Caneschi W.L."/>
            <person name="Sanchez A.B."/>
            <person name="Felestrino E.B."/>
            <person name="Assis R.A.B."/>
            <person name="Lemes C.G.C."/>
            <person name="Cordeiro I.F."/>
            <person name="Fonseca N.P."/>
            <person name="Villa M."/>
            <person name="Vieira I.T."/>
            <person name="Moraes L.A."/>
            <person name="Kamino L.H.Y."/>
            <person name="do Carmo F."/>
            <person name="Garcia C.M."/>
            <person name="Almeida N.F."/>
            <person name="Silva R.S."/>
            <person name="Ferro J.A."/>
            <person name="Ferro M.I.T."/>
            <person name="Varani A.M."/>
            <person name="Ferreira R.M."/>
            <person name="dos Santos V.L."/>
            <person name="Silva U.C."/>
            <person name="Setubal J.C."/>
            <person name="Moreira L.M."/>
        </authorList>
    </citation>
    <scope>NUCLEOTIDE SEQUENCE [LARGE SCALE GENOMIC DNA]</scope>
    <source>
        <strain evidence="8 9">FG3</strain>
        <plasmid evidence="8 9">p2-125</plasmid>
    </source>
</reference>
<dbReference type="GO" id="GO:0005524">
    <property type="term" value="F:ATP binding"/>
    <property type="evidence" value="ECO:0007669"/>
    <property type="project" value="InterPro"/>
</dbReference>
<evidence type="ECO:0000313" key="8">
    <source>
        <dbReference type="EMBL" id="QDL35791.1"/>
    </source>
</evidence>
<feature type="domain" description="TraI N-terminal subdomain" evidence="5">
    <location>
        <begin position="573"/>
        <end position="624"/>
    </location>
</feature>
<evidence type="ECO:0000259" key="3">
    <source>
        <dbReference type="Pfam" id="PF07057"/>
    </source>
</evidence>
<evidence type="ECO:0000256" key="1">
    <source>
        <dbReference type="SAM" id="Coils"/>
    </source>
</evidence>
<keyword evidence="8" id="KW-0614">Plasmid</keyword>
<gene>
    <name evidence="8" type="primary">traI</name>
    <name evidence="8" type="ORF">EGO53_28860</name>
</gene>
<dbReference type="InterPro" id="IPR040668">
    <property type="entry name" value="TraI_2B"/>
</dbReference>
<dbReference type="Gene3D" id="3.40.50.300">
    <property type="entry name" value="P-loop containing nucleotide triphosphate hydrolases"/>
    <property type="match status" value="2"/>
</dbReference>
<dbReference type="Pfam" id="PF18340">
    <property type="entry name" value="TraI_2B"/>
    <property type="match status" value="1"/>
</dbReference>
<keyword evidence="8" id="KW-0547">Nucleotide-binding</keyword>
<evidence type="ECO:0000313" key="9">
    <source>
        <dbReference type="Proteomes" id="UP000317572"/>
    </source>
</evidence>
<dbReference type="InterPro" id="IPR040987">
    <property type="entry name" value="TraI_N"/>
</dbReference>
<sequence length="1748" mass="189738">MLSLATVKSAGSAGNYYTDKDNYYVIGSMGERWAGEGAAELGLKGEVDQKTFTALLEGRLPDGRDLSRMQEGANKHRPGYDLTFSAPKSISVMAMLGGDTRLIDAHNRSVDIAVKQVEALASTRVMTDGKSQTELTGNLVMALFNHDTSRDQEPQLHTHAVVANLTRHGDDWRTLSSDKVGKTGFIENVYANQIAFGKIYRAALHQEVTALGYETEIVGKHGMWELKNVPVGEFSSRTQAIKDAVGEDASLKSRDMAALDTRRSKEKVDPEQRMSEWMHTLKATGFDIRSYREGADQRAQSGDIPAPAVEAVDISASVGLAIGMLSDRRARFTYSELLATTIGQLPAQPGVVAQAREGIESAIKNEQLIPLDKEKGLFTSNIHVLDELSVAALTRDLQRAGPIDTFADKAQPRTRAYSDAVSVLAQDRLPVAIVAGQGGATGQRERVAELAMMAHEQGRKVQIVAADRRSARSLAQDERLSGEHITDRRALTEGMTFLPGSTLIVDQGEKLTLKETLTLLDGALRHNVQLLITDSGQRSGTGSVLTVMKETGVNTLSWQQGEKTRVDVISEPDRRQRYDRLATDFARSIREGEQSVAQVTGAREQAALTGAVRDALRAERVLGEKEHTITALEPVWLDSRHQQVRDHYRDGMVMERWDAQARRHQRFVIDRVTARNNSLTLRNAQGESQVIRLASLDSSWSLLRATQIPVSEGDRLAVLGKTPGARLKGGDTVTVTGFDDKGINVTLPGRKGTVTLPSGDSPFTAPKVGQGWVGSPGRSVSDNATVFASLSLREMDTTTLNKLAMSGSQVRLYSAQTEAKTTEKLARQSAFSVVSAQIKEASGHDRLDDALTHQKNALHTPAQQAIHLAIPALESRNLAFTKPQLMAAASEVAPTGQELAAIEREIDQQTREGALMSVPVSPGNGLQLLVARTSYNAEKSILRHVLEGKDAVEPLMAQIPVGQLEGLTLGQRNATRMILGSEDRFTLVQGYAGVGKTTQFRAVMSAIGTLPEEQRPRVIGVAPTHRAVSEMRDAGVPESQTLAAFIHDTQQQLRGGEKPDFRNVLFLVDESSMVGNADMARAYGLIAGGGGRAVLSGDTDQLQSIAPGQPFRLLQKRSAIDVAVMQEIVRQTPALKPAVYSLIDRDIDSALNTIEQVAPVQVPRQVGAWQPESSVVEFGASQEKAIEKGLADGSLTPGAQPATLYEAIVRDYIGRTPQAQAQTIVVTTLNADRRALNAQIHEARQAAGELGEQEARLPILTSANLRDGELRKMATWQAAHDNLVLLDSTYYRIDSLDKDGQLVTLKDEQGNTRSLSPTQAATEGVTLYRPDTLTVSTGDRMRFSKSDNERGFVANSVWIVSEIDGDRVTLSDGHQTRTVNPAAERAEQHIDLAYAVTAHGAQGASEPFAIALQGTEGARKAMVSFESAYVALSRMKQHAQVYTDDRAAWVEAMGKSRARSTAHDILEPRGDRAVSNAERLMGTAKPLGDVAAGRAVLRQVGLSPDGSMARFISPGRKYPQPHVALPAFDGNGKPAGIWLSSLMPGEGEVLGLTDQGRVMGSEAATFAGLQVSRNGESLLAADMPAAVKLARENPHSGVVVRLPGSEGRPWNPGAITGGRVWADGIPDDVVTGTQHGEKLPPEVVAQQAQAEQQRREMEERAAQAVREMARSGDKDREGTDPVRDVARELERTQEPNPEAVRVPDNHEERRRDDAVAQVVHESVQRERLQQMEREVVRDLDREKTLSGD</sequence>
<keyword evidence="8" id="KW-0378">Hydrolase</keyword>
<feature type="domain" description="TraI helicase-associated ssDBD N-terminal" evidence="7">
    <location>
        <begin position="436"/>
        <end position="534"/>
    </location>
</feature>
<name>A0A515D5V4_SERLI</name>
<organism evidence="8 9">
    <name type="scientific">Serratia liquefaciens</name>
    <dbReference type="NCBI Taxonomy" id="614"/>
    <lineage>
        <taxon>Bacteria</taxon>
        <taxon>Pseudomonadati</taxon>
        <taxon>Pseudomonadota</taxon>
        <taxon>Gammaproteobacteria</taxon>
        <taxon>Enterobacterales</taxon>
        <taxon>Yersiniaceae</taxon>
        <taxon>Serratia</taxon>
    </lineage>
</organism>
<proteinExistence type="predicted"/>
<dbReference type="CDD" id="cd17933">
    <property type="entry name" value="DEXSc_RecD-like"/>
    <property type="match status" value="1"/>
</dbReference>
<dbReference type="RefSeq" id="WP_142816634.1">
    <property type="nucleotide sequence ID" value="NZ_CP033895.1"/>
</dbReference>
<dbReference type="EMBL" id="CP033895">
    <property type="protein sequence ID" value="QDL35791.1"/>
    <property type="molecule type" value="Genomic_DNA"/>
</dbReference>
<dbReference type="Pfam" id="PF18272">
    <property type="entry name" value="ssDNA_TraI_N"/>
    <property type="match status" value="1"/>
</dbReference>
<dbReference type="Pfam" id="PF13604">
    <property type="entry name" value="AAA_30"/>
    <property type="match status" value="1"/>
</dbReference>
<feature type="domain" description="TraI 2B/2B-like" evidence="6">
    <location>
        <begin position="631"/>
        <end position="710"/>
    </location>
</feature>
<dbReference type="Pfam" id="PF07057">
    <property type="entry name" value="TraI_C"/>
    <property type="match status" value="1"/>
</dbReference>
<dbReference type="NCBIfam" id="NF010263">
    <property type="entry name" value="PRK13709.1"/>
    <property type="match status" value="1"/>
</dbReference>
<feature type="compositionally biased region" description="Basic and acidic residues" evidence="2">
    <location>
        <begin position="1722"/>
        <end position="1748"/>
    </location>
</feature>
<dbReference type="Pfam" id="PF22232">
    <property type="entry name" value="TraI_hel_assoc_N"/>
    <property type="match status" value="1"/>
</dbReference>
<dbReference type="InterPro" id="IPR009767">
    <property type="entry name" value="DNA_helicase_TraI_C"/>
</dbReference>
<protein>
    <submittedName>
        <fullName evidence="8">Conjugative transfer relaxase/helicase TraI</fullName>
    </submittedName>
</protein>
<keyword evidence="8" id="KW-0067">ATP-binding</keyword>
<evidence type="ECO:0000259" key="4">
    <source>
        <dbReference type="Pfam" id="PF08751"/>
    </source>
</evidence>
<keyword evidence="1" id="KW-0175">Coiled coil</keyword>
<feature type="region of interest" description="Disordered" evidence="2">
    <location>
        <begin position="1649"/>
        <end position="1748"/>
    </location>
</feature>
<feature type="domain" description="TrwC relaxase" evidence="4">
    <location>
        <begin position="11"/>
        <end position="283"/>
    </location>
</feature>
<geneLocation type="plasmid" evidence="8 9">
    <name>p2-125</name>
</geneLocation>
<evidence type="ECO:0000259" key="7">
    <source>
        <dbReference type="Pfam" id="PF22232"/>
    </source>
</evidence>
<dbReference type="SUPFAM" id="SSF52540">
    <property type="entry name" value="P-loop containing nucleoside triphosphate hydrolases"/>
    <property type="match status" value="2"/>
</dbReference>
<evidence type="ECO:0000256" key="2">
    <source>
        <dbReference type="SAM" id="MobiDB-lite"/>
    </source>
</evidence>
<dbReference type="GO" id="GO:0016818">
    <property type="term" value="F:hydrolase activity, acting on acid anhydrides, in phosphorus-containing anhydrides"/>
    <property type="evidence" value="ECO:0007669"/>
    <property type="project" value="InterPro"/>
</dbReference>
<dbReference type="SUPFAM" id="SSF55464">
    <property type="entry name" value="Origin of replication-binding domain, RBD-like"/>
    <property type="match status" value="1"/>
</dbReference>
<dbReference type="Gene3D" id="6.10.140.290">
    <property type="match status" value="1"/>
</dbReference>
<dbReference type="InterPro" id="IPR014059">
    <property type="entry name" value="TraI/TrwC_relax"/>
</dbReference>
<dbReference type="InterPro" id="IPR014129">
    <property type="entry name" value="Conjug_relaxase_TraI"/>
</dbReference>
<dbReference type="NCBIfam" id="TIGR02686">
    <property type="entry name" value="relax_trwC"/>
    <property type="match status" value="1"/>
</dbReference>
<feature type="domain" description="DNA helicase TraI type C-terminal" evidence="3">
    <location>
        <begin position="1461"/>
        <end position="1618"/>
    </location>
</feature>
<dbReference type="InterPro" id="IPR014862">
    <property type="entry name" value="TrwC"/>
</dbReference>